<sequence>MCIKIQILKTIFIFICLFLSGLNPGLNTGQAHIISENTTDIETQETGSFCAVTDTPDVKIYINGELEGLAHPQRPLTREYLPAGTIIVTAKPRGFPSVSKPVVISPGNLSELVFEFALKDSDEEKPDPEPALSLEQLITQGDKYFQNQRYMMPEHENAFKMYESALKLAPDNSHARKKIYEMLEIYKNLGSSNENQNYEKALIYYKNYMYILEYCLDTFQDLELKALVEQVGIKVSELENKIELSDKLAQEADSYFIAQKFTTPKDKNAFILYKASLEANPGNNYSIKRIHEIIRLYKKQGDQAFQKGFYKKAQRFYKKYLSVAEYALEKFKSRRIERDMEAVKKRIEEIKKHGT</sequence>
<dbReference type="RefSeq" id="WP_207690110.1">
    <property type="nucleotide sequence ID" value="NZ_CP061799.1"/>
</dbReference>
<organism evidence="1 2">
    <name type="scientific">Desulfonema limicola</name>
    <dbReference type="NCBI Taxonomy" id="45656"/>
    <lineage>
        <taxon>Bacteria</taxon>
        <taxon>Pseudomonadati</taxon>
        <taxon>Thermodesulfobacteriota</taxon>
        <taxon>Desulfobacteria</taxon>
        <taxon>Desulfobacterales</taxon>
        <taxon>Desulfococcaceae</taxon>
        <taxon>Desulfonema</taxon>
    </lineage>
</organism>
<evidence type="ECO:0000313" key="2">
    <source>
        <dbReference type="Proteomes" id="UP000663720"/>
    </source>
</evidence>
<reference evidence="1" key="1">
    <citation type="journal article" date="2021" name="Microb. Physiol.">
        <title>Proteogenomic Insights into the Physiology of Marine, Sulfate-Reducing, Filamentous Desulfonema limicola and Desulfonema magnum.</title>
        <authorList>
            <person name="Schnaars V."/>
            <person name="Wohlbrand L."/>
            <person name="Scheve S."/>
            <person name="Hinrichs C."/>
            <person name="Reinhardt R."/>
            <person name="Rabus R."/>
        </authorList>
    </citation>
    <scope>NUCLEOTIDE SEQUENCE</scope>
    <source>
        <strain evidence="1">5ac10</strain>
    </source>
</reference>
<dbReference type="AlphaFoldDB" id="A0A975GEH3"/>
<dbReference type="EMBL" id="CP061799">
    <property type="protein sequence ID" value="QTA78222.1"/>
    <property type="molecule type" value="Genomic_DNA"/>
</dbReference>
<name>A0A975GEH3_9BACT</name>
<dbReference type="InterPro" id="IPR011990">
    <property type="entry name" value="TPR-like_helical_dom_sf"/>
</dbReference>
<keyword evidence="2" id="KW-1185">Reference proteome</keyword>
<proteinExistence type="predicted"/>
<gene>
    <name evidence="1" type="ORF">dnl_04390</name>
</gene>
<dbReference type="KEGG" id="dli:dnl_04390"/>
<protein>
    <submittedName>
        <fullName evidence="1">Tetratricopeptide domain-containing protein</fullName>
    </submittedName>
</protein>
<dbReference type="Proteomes" id="UP000663720">
    <property type="component" value="Chromosome"/>
</dbReference>
<dbReference type="Gene3D" id="1.25.40.10">
    <property type="entry name" value="Tetratricopeptide repeat domain"/>
    <property type="match status" value="1"/>
</dbReference>
<evidence type="ECO:0000313" key="1">
    <source>
        <dbReference type="EMBL" id="QTA78222.1"/>
    </source>
</evidence>
<accession>A0A975GEH3</accession>